<name>A0ABT5Z247_9ACTN</name>
<keyword evidence="2" id="KW-1185">Reference proteome</keyword>
<dbReference type="RefSeq" id="WP_275816032.1">
    <property type="nucleotide sequence ID" value="NZ_BAAANM010000022.1"/>
</dbReference>
<evidence type="ECO:0000313" key="2">
    <source>
        <dbReference type="Proteomes" id="UP001220022"/>
    </source>
</evidence>
<comment type="caution">
    <text evidence="1">The sequence shown here is derived from an EMBL/GenBank/DDBJ whole genome shotgun (WGS) entry which is preliminary data.</text>
</comment>
<sequence length="75" mass="8157">MTAVCAFRTDAVEVTGEVRPITYPEQGIAAEVMNWIREEWGAEVKPRILYEEATIRNLVATVPLSAVPESPVAGG</sequence>
<reference evidence="1 2" key="1">
    <citation type="submission" date="2023-03" db="EMBL/GenBank/DDBJ databases">
        <title>Draft genome sequence of type strain Streptomyces ferralitis JCM 14344.</title>
        <authorList>
            <person name="Klaysubun C."/>
            <person name="Duangmal K."/>
        </authorList>
    </citation>
    <scope>NUCLEOTIDE SEQUENCE [LARGE SCALE GENOMIC DNA]</scope>
    <source>
        <strain evidence="1 2">JCM 14344</strain>
    </source>
</reference>
<proteinExistence type="predicted"/>
<organism evidence="1 2">
    <name type="scientific">Streptantibioticus ferralitis</name>
    <dbReference type="NCBI Taxonomy" id="236510"/>
    <lineage>
        <taxon>Bacteria</taxon>
        <taxon>Bacillati</taxon>
        <taxon>Actinomycetota</taxon>
        <taxon>Actinomycetes</taxon>
        <taxon>Kitasatosporales</taxon>
        <taxon>Streptomycetaceae</taxon>
        <taxon>Streptantibioticus</taxon>
    </lineage>
</organism>
<dbReference type="EMBL" id="JARHTQ010000011">
    <property type="protein sequence ID" value="MDF2257732.1"/>
    <property type="molecule type" value="Genomic_DNA"/>
</dbReference>
<protein>
    <submittedName>
        <fullName evidence="1">Uncharacterized protein</fullName>
    </submittedName>
</protein>
<dbReference type="Proteomes" id="UP001220022">
    <property type="component" value="Unassembled WGS sequence"/>
</dbReference>
<gene>
    <name evidence="1" type="ORF">P2L57_19025</name>
</gene>
<accession>A0ABT5Z247</accession>
<evidence type="ECO:0000313" key="1">
    <source>
        <dbReference type="EMBL" id="MDF2257732.1"/>
    </source>
</evidence>